<evidence type="ECO:0000256" key="2">
    <source>
        <dbReference type="ARBA" id="ARBA00022962"/>
    </source>
</evidence>
<accession>A0A7S1UHR1</accession>
<evidence type="ECO:0000313" key="5">
    <source>
        <dbReference type="EMBL" id="CAD9266571.1"/>
    </source>
</evidence>
<dbReference type="Pfam" id="PF00156">
    <property type="entry name" value="Pribosyltran"/>
    <property type="match status" value="1"/>
</dbReference>
<organism evidence="5">
    <name type="scientific">Phaeomonas parva</name>
    <dbReference type="NCBI Taxonomy" id="124430"/>
    <lineage>
        <taxon>Eukaryota</taxon>
        <taxon>Sar</taxon>
        <taxon>Stramenopiles</taxon>
        <taxon>Ochrophyta</taxon>
        <taxon>Pinguiophyceae</taxon>
        <taxon>Pinguiochrysidales</taxon>
        <taxon>Pinguiochrysidaceae</taxon>
        <taxon>Phaeomonas</taxon>
    </lineage>
</organism>
<evidence type="ECO:0000256" key="3">
    <source>
        <dbReference type="SAM" id="SignalP"/>
    </source>
</evidence>
<name>A0A7S1UHR1_9STRA</name>
<dbReference type="EMBL" id="HBGJ01039718">
    <property type="protein sequence ID" value="CAD9266571.1"/>
    <property type="molecule type" value="Transcribed_RNA"/>
</dbReference>
<reference evidence="5" key="1">
    <citation type="submission" date="2021-01" db="EMBL/GenBank/DDBJ databases">
        <authorList>
            <person name="Corre E."/>
            <person name="Pelletier E."/>
            <person name="Niang G."/>
            <person name="Scheremetjew M."/>
            <person name="Finn R."/>
            <person name="Kale V."/>
            <person name="Holt S."/>
            <person name="Cochrane G."/>
            <person name="Meng A."/>
            <person name="Brown T."/>
            <person name="Cohen L."/>
        </authorList>
    </citation>
    <scope>NUCLEOTIDE SEQUENCE</scope>
    <source>
        <strain evidence="5">CCMP2877</strain>
    </source>
</reference>
<keyword evidence="2" id="KW-0315">Glutamine amidotransferase</keyword>
<dbReference type="SUPFAM" id="SSF56235">
    <property type="entry name" value="N-terminal nucleophile aminohydrolases (Ntn hydrolases)"/>
    <property type="match status" value="1"/>
</dbReference>
<sequence length="387" mass="40910">MLRTSRGGTAALLLLGGVGIVGLRDPRGIRPLCFGQLKADGDDERVLAYAAASESSAFCAQGFDLVRDVAKGEAVIFSGSARDGGGLHVRSLRLPTTAAQPFRPCIFEYIYMARPDSVLDGVEVYAARKNMGTELGRLLRSRKYGREDDDGVDADSVIDVVVPVPDTSRVCALTCASILGVPYEEGLTKTRHIARTFIMSSEQGGPETTRSAAVRKKLAPVASVLRGKRVLLVDDSIVRGSTAAAIVDMLRGAGCRSVHFASSAPPVLFPNFYGIDLPTGDDLIARHAIKEFARAPTAAAAADLDMRMEDIVGPCVASVIGADSVVFQRLTGLRKAVNDARQGGPELEFEESMFTGSYPAGRPRGDDGSSAAFDASDLEGIASIDVV</sequence>
<dbReference type="Gene3D" id="3.40.50.2020">
    <property type="match status" value="1"/>
</dbReference>
<feature type="signal peptide" evidence="3">
    <location>
        <begin position="1"/>
        <end position="23"/>
    </location>
</feature>
<dbReference type="InterPro" id="IPR029055">
    <property type="entry name" value="Ntn_hydrolases_N"/>
</dbReference>
<dbReference type="PANTHER" id="PTHR11907">
    <property type="entry name" value="AMIDOPHOSPHORIBOSYLTRANSFERASE"/>
    <property type="match status" value="1"/>
</dbReference>
<feature type="chain" id="PRO_5031074543" description="Phosphoribosyltransferase domain-containing protein" evidence="3">
    <location>
        <begin position="24"/>
        <end position="387"/>
    </location>
</feature>
<dbReference type="GO" id="GO:0016740">
    <property type="term" value="F:transferase activity"/>
    <property type="evidence" value="ECO:0007669"/>
    <property type="project" value="UniProtKB-KW"/>
</dbReference>
<keyword evidence="1" id="KW-0808">Transferase</keyword>
<keyword evidence="3" id="KW-0732">Signal</keyword>
<feature type="domain" description="Phosphoribosyltransferase" evidence="4">
    <location>
        <begin position="158"/>
        <end position="262"/>
    </location>
</feature>
<dbReference type="InterPro" id="IPR000836">
    <property type="entry name" value="PRTase_dom"/>
</dbReference>
<proteinExistence type="predicted"/>
<dbReference type="AlphaFoldDB" id="A0A7S1UHR1"/>
<gene>
    <name evidence="5" type="ORF">PPAR1163_LOCUS24997</name>
</gene>
<evidence type="ECO:0000256" key="1">
    <source>
        <dbReference type="ARBA" id="ARBA00022679"/>
    </source>
</evidence>
<dbReference type="InterPro" id="IPR029057">
    <property type="entry name" value="PRTase-like"/>
</dbReference>
<evidence type="ECO:0000259" key="4">
    <source>
        <dbReference type="Pfam" id="PF00156"/>
    </source>
</evidence>
<dbReference type="SUPFAM" id="SSF53271">
    <property type="entry name" value="PRTase-like"/>
    <property type="match status" value="1"/>
</dbReference>
<dbReference type="CDD" id="cd06223">
    <property type="entry name" value="PRTases_typeI"/>
    <property type="match status" value="1"/>
</dbReference>
<dbReference type="Gene3D" id="3.60.20.10">
    <property type="entry name" value="Glutamine Phosphoribosylpyrophosphate, subunit 1, domain 1"/>
    <property type="match status" value="1"/>
</dbReference>
<protein>
    <recommendedName>
        <fullName evidence="4">Phosphoribosyltransferase domain-containing protein</fullName>
    </recommendedName>
</protein>